<evidence type="ECO:0000256" key="1">
    <source>
        <dbReference type="SAM" id="SignalP"/>
    </source>
</evidence>
<feature type="signal peptide" evidence="1">
    <location>
        <begin position="1"/>
        <end position="22"/>
    </location>
</feature>
<dbReference type="Pfam" id="PF10670">
    <property type="entry name" value="DUF4198"/>
    <property type="match status" value="1"/>
</dbReference>
<dbReference type="AlphaFoldDB" id="A0A7V0MZ22"/>
<accession>A0A7V0MZ22</accession>
<feature type="chain" id="PRO_5030505478" evidence="1">
    <location>
        <begin position="23"/>
        <end position="253"/>
    </location>
</feature>
<organism evidence="2">
    <name type="scientific">Aerophobetes bacterium</name>
    <dbReference type="NCBI Taxonomy" id="2030807"/>
    <lineage>
        <taxon>Bacteria</taxon>
        <taxon>Candidatus Aerophobota</taxon>
    </lineage>
</organism>
<comment type="caution">
    <text evidence="2">The sequence shown here is derived from an EMBL/GenBank/DDBJ whole genome shotgun (WGS) entry which is preliminary data.</text>
</comment>
<gene>
    <name evidence="2" type="ORF">ENG47_02695</name>
</gene>
<protein>
    <submittedName>
        <fullName evidence="2">DUF4198 domain-containing protein</fullName>
    </submittedName>
</protein>
<dbReference type="EMBL" id="DRBC01000162">
    <property type="protein sequence ID" value="HDN84654.1"/>
    <property type="molecule type" value="Genomic_DNA"/>
</dbReference>
<proteinExistence type="predicted"/>
<sequence>MKKTFIILCSLTVLLSTSIVYAHDLWLNVSNYFPKPGEVVTIELGWGHRFPTDEVIKEGWLESIYAISPKGEKISLKKLDPTHFSFRPQIAGIYLVAAQIKPGFLTKTTEGYKLQTKRGLKNVITCFRYDKRAKAIIQGGKKKEGISQKAGHPLELIPLKAPAQLKEGDTFPLKVIFRGEPLSKTYLFATYAGFSEEKNTFAYTTMTDEEGVGSIKILKKGKWMVKVEHKIPFPDKEECDEYLYGATLTFEVR</sequence>
<dbReference type="InterPro" id="IPR019613">
    <property type="entry name" value="DUF4198"/>
</dbReference>
<evidence type="ECO:0000313" key="2">
    <source>
        <dbReference type="EMBL" id="HDN84654.1"/>
    </source>
</evidence>
<reference evidence="2" key="1">
    <citation type="journal article" date="2020" name="mSystems">
        <title>Genome- and Community-Level Interaction Insights into Carbon Utilization and Element Cycling Functions of Hydrothermarchaeota in Hydrothermal Sediment.</title>
        <authorList>
            <person name="Zhou Z."/>
            <person name="Liu Y."/>
            <person name="Xu W."/>
            <person name="Pan J."/>
            <person name="Luo Z.H."/>
            <person name="Li M."/>
        </authorList>
    </citation>
    <scope>NUCLEOTIDE SEQUENCE [LARGE SCALE GENOMIC DNA]</scope>
    <source>
        <strain evidence="2">HyVt-219</strain>
    </source>
</reference>
<name>A0A7V0MZ22_UNCAE</name>
<keyword evidence="1" id="KW-0732">Signal</keyword>
<dbReference type="Proteomes" id="UP000885660">
    <property type="component" value="Unassembled WGS sequence"/>
</dbReference>